<comment type="caution">
    <text evidence="1">The sequence shown here is derived from an EMBL/GenBank/DDBJ whole genome shotgun (WGS) entry which is preliminary data.</text>
</comment>
<gene>
    <name evidence="1" type="ORF">G4B88_000309</name>
</gene>
<evidence type="ECO:0000313" key="1">
    <source>
        <dbReference type="EMBL" id="KAF4350048.1"/>
    </source>
</evidence>
<accession>A0A7J6DVD7</accession>
<name>A0A7J6DVD7_CANSA</name>
<sequence>MYDLSAALFMQGPKRKLAKDPLLIYIIVVQFHNTFVNNSKGTSSQLFLESIVIDALRRRRKQNTNEVISSRILRTTELLIITDPMTINFLFLEYLNPSSHLLKELLFYNICFLQKWQEGRNNQLSKHFCTNPQTLIERTHNHLKASSRNQCYQYKSFCNLLNHHCNFELQKLLLYPQAPDPTGDRKFRHLFSGNNVSVGSLKLSQLLLKSLLASTKFPVLSMAAWSTPKPVLHTSFPVESLRANEPTLVSSTIEPCCTRLSLLADQTMVCSVSDEPKVMLAALVQHSSIKRNSKLRNFGEIPIPSVEHGCIGDISRPYISSVRTNKPCLIIYVGSPNNDFQNELMNEFGSGGAETLTLPSSISITFFIIHSDHMPNQTISLRHHPLHLQNSSCSKSIPTTEFHSCIHPPSLSNVSFGSSYSSCVLLLPNCTTPLKTAPKAPTPNSSLNPLVAFSSSEKVKLRKRKKRTNEVISSTILRKPELLRSTDPMTAIIFINDKSTETINQAIV</sequence>
<proteinExistence type="predicted"/>
<dbReference type="Proteomes" id="UP000583929">
    <property type="component" value="Unassembled WGS sequence"/>
</dbReference>
<evidence type="ECO:0000313" key="2">
    <source>
        <dbReference type="Proteomes" id="UP000583929"/>
    </source>
</evidence>
<protein>
    <submittedName>
        <fullName evidence="1">Uncharacterized protein</fullName>
    </submittedName>
</protein>
<organism evidence="1 2">
    <name type="scientific">Cannabis sativa</name>
    <name type="common">Hemp</name>
    <name type="synonym">Marijuana</name>
    <dbReference type="NCBI Taxonomy" id="3483"/>
    <lineage>
        <taxon>Eukaryota</taxon>
        <taxon>Viridiplantae</taxon>
        <taxon>Streptophyta</taxon>
        <taxon>Embryophyta</taxon>
        <taxon>Tracheophyta</taxon>
        <taxon>Spermatophyta</taxon>
        <taxon>Magnoliopsida</taxon>
        <taxon>eudicotyledons</taxon>
        <taxon>Gunneridae</taxon>
        <taxon>Pentapetalae</taxon>
        <taxon>rosids</taxon>
        <taxon>fabids</taxon>
        <taxon>Rosales</taxon>
        <taxon>Cannabaceae</taxon>
        <taxon>Cannabis</taxon>
    </lineage>
</organism>
<dbReference type="EMBL" id="JAATIQ010000612">
    <property type="protein sequence ID" value="KAF4350048.1"/>
    <property type="molecule type" value="Genomic_DNA"/>
</dbReference>
<keyword evidence="2" id="KW-1185">Reference proteome</keyword>
<dbReference type="AlphaFoldDB" id="A0A7J6DVD7"/>
<reference evidence="1 2" key="1">
    <citation type="journal article" date="2020" name="bioRxiv">
        <title>Sequence and annotation of 42 cannabis genomes reveals extensive copy number variation in cannabinoid synthesis and pathogen resistance genes.</title>
        <authorList>
            <person name="Mckernan K.J."/>
            <person name="Helbert Y."/>
            <person name="Kane L.T."/>
            <person name="Ebling H."/>
            <person name="Zhang L."/>
            <person name="Liu B."/>
            <person name="Eaton Z."/>
            <person name="Mclaughlin S."/>
            <person name="Kingan S."/>
            <person name="Baybayan P."/>
            <person name="Concepcion G."/>
            <person name="Jordan M."/>
            <person name="Riva A."/>
            <person name="Barbazuk W."/>
            <person name="Harkins T."/>
        </authorList>
    </citation>
    <scope>NUCLEOTIDE SEQUENCE [LARGE SCALE GENOMIC DNA]</scope>
    <source>
        <strain evidence="2">cv. Jamaican Lion 4</strain>
        <tissue evidence="1">Leaf</tissue>
    </source>
</reference>